<dbReference type="PANTHER" id="PTHR42711">
    <property type="entry name" value="ABC TRANSPORTER ATP-BINDING PROTEIN"/>
    <property type="match status" value="1"/>
</dbReference>
<dbReference type="Pfam" id="PF00005">
    <property type="entry name" value="ABC_tran"/>
    <property type="match status" value="1"/>
</dbReference>
<keyword evidence="7" id="KW-0378">Hydrolase</keyword>
<evidence type="ECO:0000259" key="6">
    <source>
        <dbReference type="PROSITE" id="PS50893"/>
    </source>
</evidence>
<evidence type="ECO:0000313" key="7">
    <source>
        <dbReference type="EMBL" id="APZ93187.1"/>
    </source>
</evidence>
<dbReference type="OrthoDB" id="9795548at2"/>
<organism evidence="7 8">
    <name type="scientific">Fuerstiella marisgermanici</name>
    <dbReference type="NCBI Taxonomy" id="1891926"/>
    <lineage>
        <taxon>Bacteria</taxon>
        <taxon>Pseudomonadati</taxon>
        <taxon>Planctomycetota</taxon>
        <taxon>Planctomycetia</taxon>
        <taxon>Planctomycetales</taxon>
        <taxon>Planctomycetaceae</taxon>
        <taxon>Fuerstiella</taxon>
    </lineage>
</organism>
<name>A0A1P8WGL7_9PLAN</name>
<gene>
    <name evidence="7" type="primary">yxlF_2</name>
    <name evidence="7" type="ORF">Fuma_02804</name>
</gene>
<comment type="similarity">
    <text evidence="1">Belongs to the ABC transporter superfamily.</text>
</comment>
<dbReference type="GO" id="GO:0016887">
    <property type="term" value="F:ATP hydrolysis activity"/>
    <property type="evidence" value="ECO:0007669"/>
    <property type="project" value="InterPro"/>
</dbReference>
<dbReference type="PROSITE" id="PS50893">
    <property type="entry name" value="ABC_TRANSPORTER_2"/>
    <property type="match status" value="1"/>
</dbReference>
<dbReference type="AlphaFoldDB" id="A0A1P8WGL7"/>
<dbReference type="PANTHER" id="PTHR42711:SF5">
    <property type="entry name" value="ABC TRANSPORTER ATP-BINDING PROTEIN NATA"/>
    <property type="match status" value="1"/>
</dbReference>
<evidence type="ECO:0000256" key="3">
    <source>
        <dbReference type="ARBA" id="ARBA00022458"/>
    </source>
</evidence>
<dbReference type="EMBL" id="CP017641">
    <property type="protein sequence ID" value="APZ93187.1"/>
    <property type="molecule type" value="Genomic_DNA"/>
</dbReference>
<dbReference type="InterPro" id="IPR027417">
    <property type="entry name" value="P-loop_NTPase"/>
</dbReference>
<dbReference type="InterPro" id="IPR003593">
    <property type="entry name" value="AAA+_ATPase"/>
</dbReference>
<evidence type="ECO:0000256" key="1">
    <source>
        <dbReference type="ARBA" id="ARBA00005417"/>
    </source>
</evidence>
<keyword evidence="3" id="KW-0536">Nodulation</keyword>
<dbReference type="RefSeq" id="WP_077024688.1">
    <property type="nucleotide sequence ID" value="NZ_CP017641.1"/>
</dbReference>
<keyword evidence="2" id="KW-0813">Transport</keyword>
<dbReference type="EC" id="3.6.3.-" evidence="7"/>
<dbReference type="SUPFAM" id="SSF52540">
    <property type="entry name" value="P-loop containing nucleoside triphosphate hydrolases"/>
    <property type="match status" value="1"/>
</dbReference>
<evidence type="ECO:0000256" key="5">
    <source>
        <dbReference type="ARBA" id="ARBA00022840"/>
    </source>
</evidence>
<dbReference type="STRING" id="1891926.Fuma_02804"/>
<accession>A0A1P8WGL7</accession>
<evidence type="ECO:0000256" key="2">
    <source>
        <dbReference type="ARBA" id="ARBA00022448"/>
    </source>
</evidence>
<dbReference type="Proteomes" id="UP000187735">
    <property type="component" value="Chromosome"/>
</dbReference>
<reference evidence="7 8" key="1">
    <citation type="journal article" date="2016" name="Front. Microbiol.">
        <title>Fuerstia marisgermanicae gen. nov., sp. nov., an Unusual Member of the Phylum Planctomycetes from the German Wadden Sea.</title>
        <authorList>
            <person name="Kohn T."/>
            <person name="Heuer A."/>
            <person name="Jogler M."/>
            <person name="Vollmers J."/>
            <person name="Boedeker C."/>
            <person name="Bunk B."/>
            <person name="Rast P."/>
            <person name="Borchert D."/>
            <person name="Glockner I."/>
            <person name="Freese H.M."/>
            <person name="Klenk H.P."/>
            <person name="Overmann J."/>
            <person name="Kaster A.K."/>
            <person name="Rohde M."/>
            <person name="Wiegand S."/>
            <person name="Jogler C."/>
        </authorList>
    </citation>
    <scope>NUCLEOTIDE SEQUENCE [LARGE SCALE GENOMIC DNA]</scope>
    <source>
        <strain evidence="7 8">NH11</strain>
    </source>
</reference>
<proteinExistence type="inferred from homology"/>
<keyword evidence="4" id="KW-0547">Nucleotide-binding</keyword>
<keyword evidence="8" id="KW-1185">Reference proteome</keyword>
<sequence length="318" mass="34426">MSSEYLIELNKVTKLYGTVIGVNDFSMQLKPGAYGLLGPNGAGKSTLLNLLIGQLVPTRGTVRVLGQKPRNNAKLMSKIGFCPGFEGLYASTTGHDWVTFLLELHGTAPAVARERAEECMALVGMAADMARPIASYSRGMRQRTKLAQAIAHEPTLLILDEPFSGLDPIGRAEMTAVLREWIKMGNSLIIASHVLHEIEALTDSFLLICGGRLLASGTAAEVNELLFDTPSEIDIDCDQPHELAALLMKTELATSIAIQQRPHGVQRVHLQTVSAGKLCTELPELIAGNGLTVTRLHSADNSLQTLFNSLLRIHRGEL</sequence>
<dbReference type="InterPro" id="IPR050763">
    <property type="entry name" value="ABC_transporter_ATP-binding"/>
</dbReference>
<dbReference type="SMART" id="SM00382">
    <property type="entry name" value="AAA"/>
    <property type="match status" value="1"/>
</dbReference>
<dbReference type="KEGG" id="fmr:Fuma_02804"/>
<keyword evidence="5 7" id="KW-0067">ATP-binding</keyword>
<protein>
    <submittedName>
        <fullName evidence="7">Putative ABC transporter ATP-binding protein YxlF</fullName>
        <ecNumber evidence="7">3.6.3.-</ecNumber>
    </submittedName>
</protein>
<evidence type="ECO:0000256" key="4">
    <source>
        <dbReference type="ARBA" id="ARBA00022741"/>
    </source>
</evidence>
<dbReference type="CDD" id="cd03230">
    <property type="entry name" value="ABC_DR_subfamily_A"/>
    <property type="match status" value="1"/>
</dbReference>
<dbReference type="InterPro" id="IPR003439">
    <property type="entry name" value="ABC_transporter-like_ATP-bd"/>
</dbReference>
<dbReference type="Gene3D" id="3.40.50.300">
    <property type="entry name" value="P-loop containing nucleotide triphosphate hydrolases"/>
    <property type="match status" value="1"/>
</dbReference>
<evidence type="ECO:0000313" key="8">
    <source>
        <dbReference type="Proteomes" id="UP000187735"/>
    </source>
</evidence>
<feature type="domain" description="ABC transporter" evidence="6">
    <location>
        <begin position="7"/>
        <end position="235"/>
    </location>
</feature>
<dbReference type="GO" id="GO:0005524">
    <property type="term" value="F:ATP binding"/>
    <property type="evidence" value="ECO:0007669"/>
    <property type="project" value="UniProtKB-KW"/>
</dbReference>